<dbReference type="Proteomes" id="UP000578449">
    <property type="component" value="Unassembled WGS sequence"/>
</dbReference>
<dbReference type="PRINTS" id="PR00344">
    <property type="entry name" value="BCTRLSENSOR"/>
</dbReference>
<dbReference type="InterPro" id="IPR004358">
    <property type="entry name" value="Sig_transdc_His_kin-like_C"/>
</dbReference>
<dbReference type="SUPFAM" id="SSF55874">
    <property type="entry name" value="ATPase domain of HSP90 chaperone/DNA topoisomerase II/histidine kinase"/>
    <property type="match status" value="1"/>
</dbReference>
<keyword evidence="4 7" id="KW-0418">Kinase</keyword>
<dbReference type="GO" id="GO:0000160">
    <property type="term" value="P:phosphorelay signal transduction system"/>
    <property type="evidence" value="ECO:0007669"/>
    <property type="project" value="UniProtKB-KW"/>
</dbReference>
<dbReference type="EMBL" id="JACHGN010000005">
    <property type="protein sequence ID" value="MBB5132804.1"/>
    <property type="molecule type" value="Genomic_DNA"/>
</dbReference>
<keyword evidence="8" id="KW-1185">Reference proteome</keyword>
<dbReference type="InterPro" id="IPR036890">
    <property type="entry name" value="HATPase_C_sf"/>
</dbReference>
<keyword evidence="5" id="KW-0902">Two-component regulatory system</keyword>
<evidence type="ECO:0000256" key="4">
    <source>
        <dbReference type="ARBA" id="ARBA00022777"/>
    </source>
</evidence>
<gene>
    <name evidence="7" type="ORF">HNP84_002525</name>
</gene>
<dbReference type="InterPro" id="IPR050482">
    <property type="entry name" value="Sensor_HK_TwoCompSys"/>
</dbReference>
<accession>A0A840NVJ0</accession>
<dbReference type="Gene3D" id="3.30.565.10">
    <property type="entry name" value="Histidine kinase-like ATPase, C-terminal domain"/>
    <property type="match status" value="1"/>
</dbReference>
<dbReference type="GO" id="GO:0004673">
    <property type="term" value="F:protein histidine kinase activity"/>
    <property type="evidence" value="ECO:0007669"/>
    <property type="project" value="UniProtKB-EC"/>
</dbReference>
<comment type="catalytic activity">
    <reaction evidence="1">
        <text>ATP + protein L-histidine = ADP + protein N-phospho-L-histidine.</text>
        <dbReference type="EC" id="2.7.13.3"/>
    </reaction>
</comment>
<name>A0A840NVJ0_9ACTN</name>
<evidence type="ECO:0000313" key="7">
    <source>
        <dbReference type="EMBL" id="MBB5132804.1"/>
    </source>
</evidence>
<dbReference type="AlphaFoldDB" id="A0A840NVJ0"/>
<dbReference type="PANTHER" id="PTHR24421">
    <property type="entry name" value="NITRATE/NITRITE SENSOR PROTEIN NARX-RELATED"/>
    <property type="match status" value="1"/>
</dbReference>
<comment type="caution">
    <text evidence="7">The sequence shown here is derived from an EMBL/GenBank/DDBJ whole genome shotgun (WGS) entry which is preliminary data.</text>
</comment>
<feature type="domain" description="Histidine kinase/HSP90-like ATPase" evidence="6">
    <location>
        <begin position="48"/>
        <end position="132"/>
    </location>
</feature>
<dbReference type="InterPro" id="IPR003594">
    <property type="entry name" value="HATPase_dom"/>
</dbReference>
<evidence type="ECO:0000256" key="5">
    <source>
        <dbReference type="ARBA" id="ARBA00023012"/>
    </source>
</evidence>
<proteinExistence type="predicted"/>
<keyword evidence="3" id="KW-0808">Transferase</keyword>
<dbReference type="EC" id="2.7.13.3" evidence="2"/>
<sequence length="134" mass="14017">MTEETRMRGGRSLAEAIEEHLDEWSERTGITVEVWALPKGHVPVALSRAVMTVLREALSNTARHSHARTVAIAITMAPSGLRMTVSDDGIGFAEPVTGRGIAAMRAAFAEVGGAVRVNSVHGEGTTVSAAAPAS</sequence>
<evidence type="ECO:0000256" key="2">
    <source>
        <dbReference type="ARBA" id="ARBA00012438"/>
    </source>
</evidence>
<reference evidence="7 8" key="1">
    <citation type="submission" date="2020-08" db="EMBL/GenBank/DDBJ databases">
        <title>Genomic Encyclopedia of Type Strains, Phase IV (KMG-IV): sequencing the most valuable type-strain genomes for metagenomic binning, comparative biology and taxonomic classification.</title>
        <authorList>
            <person name="Goeker M."/>
        </authorList>
    </citation>
    <scope>NUCLEOTIDE SEQUENCE [LARGE SCALE GENOMIC DNA]</scope>
    <source>
        <strain evidence="7 8">DSM 45615</strain>
    </source>
</reference>
<dbReference type="CDD" id="cd16917">
    <property type="entry name" value="HATPase_UhpB-NarQ-NarX-like"/>
    <property type="match status" value="1"/>
</dbReference>
<evidence type="ECO:0000259" key="6">
    <source>
        <dbReference type="Pfam" id="PF02518"/>
    </source>
</evidence>
<protein>
    <recommendedName>
        <fullName evidence="2">histidine kinase</fullName>
        <ecNumber evidence="2">2.7.13.3</ecNumber>
    </recommendedName>
</protein>
<dbReference type="RefSeq" id="WP_185049817.1">
    <property type="nucleotide sequence ID" value="NZ_JACHGN010000005.1"/>
</dbReference>
<dbReference type="Pfam" id="PF02518">
    <property type="entry name" value="HATPase_c"/>
    <property type="match status" value="1"/>
</dbReference>
<organism evidence="7 8">
    <name type="scientific">Thermocatellispora tengchongensis</name>
    <dbReference type="NCBI Taxonomy" id="1073253"/>
    <lineage>
        <taxon>Bacteria</taxon>
        <taxon>Bacillati</taxon>
        <taxon>Actinomycetota</taxon>
        <taxon>Actinomycetes</taxon>
        <taxon>Streptosporangiales</taxon>
        <taxon>Streptosporangiaceae</taxon>
        <taxon>Thermocatellispora</taxon>
    </lineage>
</organism>
<evidence type="ECO:0000256" key="1">
    <source>
        <dbReference type="ARBA" id="ARBA00000085"/>
    </source>
</evidence>
<evidence type="ECO:0000313" key="8">
    <source>
        <dbReference type="Proteomes" id="UP000578449"/>
    </source>
</evidence>
<evidence type="ECO:0000256" key="3">
    <source>
        <dbReference type="ARBA" id="ARBA00022679"/>
    </source>
</evidence>